<organism evidence="2 3">
    <name type="scientific">Paenibacillus albilobatus</name>
    <dbReference type="NCBI Taxonomy" id="2716884"/>
    <lineage>
        <taxon>Bacteria</taxon>
        <taxon>Bacillati</taxon>
        <taxon>Bacillota</taxon>
        <taxon>Bacilli</taxon>
        <taxon>Bacillales</taxon>
        <taxon>Paenibacillaceae</taxon>
        <taxon>Paenibacillus</taxon>
    </lineage>
</organism>
<gene>
    <name evidence="2" type="ORF">J2TS6_45370</name>
</gene>
<protein>
    <recommendedName>
        <fullName evidence="4">Lipoprotein</fullName>
    </recommendedName>
</protein>
<comment type="caution">
    <text evidence="2">The sequence shown here is derived from an EMBL/GenBank/DDBJ whole genome shotgun (WGS) entry which is preliminary data.</text>
</comment>
<proteinExistence type="predicted"/>
<dbReference type="AlphaFoldDB" id="A0A919XI98"/>
<keyword evidence="3" id="KW-1185">Reference proteome</keyword>
<evidence type="ECO:0000313" key="3">
    <source>
        <dbReference type="Proteomes" id="UP000679779"/>
    </source>
</evidence>
<accession>A0A919XI98</accession>
<evidence type="ECO:0000313" key="2">
    <source>
        <dbReference type="EMBL" id="GIO33396.1"/>
    </source>
</evidence>
<feature type="region of interest" description="Disordered" evidence="1">
    <location>
        <begin position="44"/>
        <end position="66"/>
    </location>
</feature>
<dbReference type="Proteomes" id="UP000679779">
    <property type="component" value="Unassembled WGS sequence"/>
</dbReference>
<name>A0A919XI98_9BACL</name>
<reference evidence="2" key="1">
    <citation type="submission" date="2021-03" db="EMBL/GenBank/DDBJ databases">
        <title>Antimicrobial resistance genes in bacteria isolated from Japanese honey, and their potential for conferring macrolide and lincosamide resistance in the American foulbrood pathogen Paenibacillus larvae.</title>
        <authorList>
            <person name="Okamoto M."/>
            <person name="Kumagai M."/>
            <person name="Kanamori H."/>
            <person name="Takamatsu D."/>
        </authorList>
    </citation>
    <scope>NUCLEOTIDE SEQUENCE</scope>
    <source>
        <strain evidence="2">J2TS6</strain>
    </source>
</reference>
<evidence type="ECO:0000256" key="1">
    <source>
        <dbReference type="SAM" id="MobiDB-lite"/>
    </source>
</evidence>
<evidence type="ECO:0008006" key="4">
    <source>
        <dbReference type="Google" id="ProtNLM"/>
    </source>
</evidence>
<sequence>MVSENGRIHMNTKVLFSASLLWFGLLIGCTPQAAVELNRSTGLSASNPADQAIEKDEVSSGAETPSKLASQFPKSILTASTELDSVKDTPSVRAETVTEQGTLVMISNGWEELGHLVVSSNYGREGDKTFQSDYSVIYRQGKENRVLLELPALMFARPDDEKLSFERVRFKEADVYVLTPQYKTGHGVEGYLFAVDQRSGKAFPLQIVSNGHVFHTLVYSEINPFPHVENDKLVVYPPAGAGGDPIGKIQYRLDLDKKQLISE</sequence>
<dbReference type="PROSITE" id="PS51257">
    <property type="entry name" value="PROKAR_LIPOPROTEIN"/>
    <property type="match status" value="1"/>
</dbReference>
<dbReference type="EMBL" id="BORQ01000006">
    <property type="protein sequence ID" value="GIO33396.1"/>
    <property type="molecule type" value="Genomic_DNA"/>
</dbReference>